<feature type="transmembrane region" description="Helical" evidence="1">
    <location>
        <begin position="20"/>
        <end position="39"/>
    </location>
</feature>
<dbReference type="RefSeq" id="WP_166125142.1">
    <property type="nucleotide sequence ID" value="NZ_JAANOQ010000001.1"/>
</dbReference>
<keyword evidence="1" id="KW-0812">Transmembrane</keyword>
<dbReference type="EMBL" id="JACRUN010000001">
    <property type="protein sequence ID" value="MBC5833915.1"/>
    <property type="molecule type" value="Genomic_DNA"/>
</dbReference>
<name>A0ABR7IVV9_9FLAO</name>
<evidence type="ECO:0000313" key="3">
    <source>
        <dbReference type="Proteomes" id="UP000605990"/>
    </source>
</evidence>
<accession>A0ABR7IVV9</accession>
<keyword evidence="1" id="KW-1133">Transmembrane helix</keyword>
<protein>
    <recommendedName>
        <fullName evidence="4">Holin</fullName>
    </recommendedName>
</protein>
<organism evidence="2 3">
    <name type="scientific">Flavobacterium bernardetii</name>
    <dbReference type="NCBI Taxonomy" id="2813823"/>
    <lineage>
        <taxon>Bacteria</taxon>
        <taxon>Pseudomonadati</taxon>
        <taxon>Bacteroidota</taxon>
        <taxon>Flavobacteriia</taxon>
        <taxon>Flavobacteriales</taxon>
        <taxon>Flavobacteriaceae</taxon>
        <taxon>Flavobacterium</taxon>
    </lineage>
</organism>
<dbReference type="Proteomes" id="UP000605990">
    <property type="component" value="Unassembled WGS sequence"/>
</dbReference>
<sequence length="99" mass="11210">MNQEPQPVVVKKSDKKTKLLLSLIFDGIGMLSYVAPIFGEFTDTFWAPISGLLLVLMYKGTVGKIAGLFGTIEELIPFTDVIPTFTITWFYTYVIRREE</sequence>
<reference evidence="2 3" key="1">
    <citation type="submission" date="2020-08" db="EMBL/GenBank/DDBJ databases">
        <title>Description of novel Flavobacterium F-408 isolate.</title>
        <authorList>
            <person name="Saticioglu I.B."/>
            <person name="Duman M."/>
            <person name="Altun S."/>
        </authorList>
    </citation>
    <scope>NUCLEOTIDE SEQUENCE [LARGE SCALE GENOMIC DNA]</scope>
    <source>
        <strain evidence="2 3">F-408</strain>
    </source>
</reference>
<feature type="transmembrane region" description="Helical" evidence="1">
    <location>
        <begin position="75"/>
        <end position="95"/>
    </location>
</feature>
<proteinExistence type="predicted"/>
<evidence type="ECO:0000313" key="2">
    <source>
        <dbReference type="EMBL" id="MBC5833915.1"/>
    </source>
</evidence>
<comment type="caution">
    <text evidence="2">The sequence shown here is derived from an EMBL/GenBank/DDBJ whole genome shotgun (WGS) entry which is preliminary data.</text>
</comment>
<keyword evidence="1" id="KW-0472">Membrane</keyword>
<gene>
    <name evidence="2" type="ORF">H8R27_03370</name>
</gene>
<evidence type="ECO:0008006" key="4">
    <source>
        <dbReference type="Google" id="ProtNLM"/>
    </source>
</evidence>
<evidence type="ECO:0000256" key="1">
    <source>
        <dbReference type="SAM" id="Phobius"/>
    </source>
</evidence>
<keyword evidence="3" id="KW-1185">Reference proteome</keyword>